<sequence>MEDPTSSSARSSSDITDLDRSLTRHSAETIGHAANRNSTTEEAVTSFGEPLHVSVTRGTSRFRSIQRSFSRPLSIGDEEAATGVAEAGNPGGFNLTGWLTGRQEQQGPPFAKRVGLVFDDLTVYGDDVANRHIGSLVTPFYKIIKNAAHGFGVKKLFSASAVKPLLHSMSGVVEDGEMLLVLGQPGAGCSTLL</sequence>
<accession>A0ACC1JAP0</accession>
<keyword evidence="2" id="KW-1185">Reference proteome</keyword>
<feature type="non-terminal residue" evidence="1">
    <location>
        <position position="193"/>
    </location>
</feature>
<proteinExistence type="predicted"/>
<gene>
    <name evidence="1" type="primary">SNQ2_3</name>
    <name evidence="1" type="ORF">FBU59_002695</name>
</gene>
<name>A0ACC1JAP0_9FUNG</name>
<dbReference type="EMBL" id="JANBPW010001537">
    <property type="protein sequence ID" value="KAJ1944110.1"/>
    <property type="molecule type" value="Genomic_DNA"/>
</dbReference>
<organism evidence="1 2">
    <name type="scientific">Linderina macrospora</name>
    <dbReference type="NCBI Taxonomy" id="4868"/>
    <lineage>
        <taxon>Eukaryota</taxon>
        <taxon>Fungi</taxon>
        <taxon>Fungi incertae sedis</taxon>
        <taxon>Zoopagomycota</taxon>
        <taxon>Kickxellomycotina</taxon>
        <taxon>Kickxellomycetes</taxon>
        <taxon>Kickxellales</taxon>
        <taxon>Kickxellaceae</taxon>
        <taxon>Linderina</taxon>
    </lineage>
</organism>
<dbReference type="Proteomes" id="UP001150603">
    <property type="component" value="Unassembled WGS sequence"/>
</dbReference>
<keyword evidence="1" id="KW-0547">Nucleotide-binding</keyword>
<evidence type="ECO:0000313" key="2">
    <source>
        <dbReference type="Proteomes" id="UP001150603"/>
    </source>
</evidence>
<keyword evidence="1" id="KW-0067">ATP-binding</keyword>
<comment type="caution">
    <text evidence="1">The sequence shown here is derived from an EMBL/GenBank/DDBJ whole genome shotgun (WGS) entry which is preliminary data.</text>
</comment>
<reference evidence="1" key="1">
    <citation type="submission" date="2022-07" db="EMBL/GenBank/DDBJ databases">
        <title>Phylogenomic reconstructions and comparative analyses of Kickxellomycotina fungi.</title>
        <authorList>
            <person name="Reynolds N.K."/>
            <person name="Stajich J.E."/>
            <person name="Barry K."/>
            <person name="Grigoriev I.V."/>
            <person name="Crous P."/>
            <person name="Smith M.E."/>
        </authorList>
    </citation>
    <scope>NUCLEOTIDE SEQUENCE</scope>
    <source>
        <strain evidence="1">NRRL 5244</strain>
    </source>
</reference>
<protein>
    <submittedName>
        <fullName evidence="1">ATP-binding cassette transporter snq2</fullName>
    </submittedName>
</protein>
<evidence type="ECO:0000313" key="1">
    <source>
        <dbReference type="EMBL" id="KAJ1944110.1"/>
    </source>
</evidence>